<evidence type="ECO:0000313" key="4">
    <source>
        <dbReference type="Proteomes" id="UP000800036"/>
    </source>
</evidence>
<dbReference type="EMBL" id="ML976683">
    <property type="protein sequence ID" value="KAF1973085.1"/>
    <property type="molecule type" value="Genomic_DNA"/>
</dbReference>
<feature type="region of interest" description="Disordered" evidence="2">
    <location>
        <begin position="1"/>
        <end position="32"/>
    </location>
</feature>
<feature type="region of interest" description="Disordered" evidence="2">
    <location>
        <begin position="107"/>
        <end position="170"/>
    </location>
</feature>
<feature type="compositionally biased region" description="Basic and acidic residues" evidence="2">
    <location>
        <begin position="107"/>
        <end position="123"/>
    </location>
</feature>
<keyword evidence="1" id="KW-0175">Coiled coil</keyword>
<gene>
    <name evidence="3" type="ORF">BU23DRAFT_641523</name>
</gene>
<evidence type="ECO:0000256" key="1">
    <source>
        <dbReference type="SAM" id="Coils"/>
    </source>
</evidence>
<evidence type="ECO:0000256" key="2">
    <source>
        <dbReference type="SAM" id="MobiDB-lite"/>
    </source>
</evidence>
<sequence length="289" mass="32380">MSAAASSKMPGGGGQPPHRPKKDLPPAHYDDNALRKVYRKTGVREKDRLCPSCLESKDWNHRQHWRRCKGRCPVCPFSRQHPERLCPHMICVETNPSWWRFRLSMERPRDRTARPEARQEARASLRPNNARGTAGNDALGTADGDAAKPDIATSAPSTTSLGFRKDEPTSNNKIEQTVQELRQQLEWQQHEIAASQQREQTLLQLLAHLQGNLNSANHVPLPPHLQTFVQEQATLFKSFRASNNAVSESRSPNIRNGPSSSTTDDRITMLDANEATEDAANSGSRIRNS</sequence>
<accession>A0A6A5V7H7</accession>
<feature type="coiled-coil region" evidence="1">
    <location>
        <begin position="171"/>
        <end position="198"/>
    </location>
</feature>
<reference evidence="3" key="1">
    <citation type="journal article" date="2020" name="Stud. Mycol.">
        <title>101 Dothideomycetes genomes: a test case for predicting lifestyles and emergence of pathogens.</title>
        <authorList>
            <person name="Haridas S."/>
            <person name="Albert R."/>
            <person name="Binder M."/>
            <person name="Bloem J."/>
            <person name="Labutti K."/>
            <person name="Salamov A."/>
            <person name="Andreopoulos B."/>
            <person name="Baker S."/>
            <person name="Barry K."/>
            <person name="Bills G."/>
            <person name="Bluhm B."/>
            <person name="Cannon C."/>
            <person name="Castanera R."/>
            <person name="Culley D."/>
            <person name="Daum C."/>
            <person name="Ezra D."/>
            <person name="Gonzalez J."/>
            <person name="Henrissat B."/>
            <person name="Kuo A."/>
            <person name="Liang C."/>
            <person name="Lipzen A."/>
            <person name="Lutzoni F."/>
            <person name="Magnuson J."/>
            <person name="Mondo S."/>
            <person name="Nolan M."/>
            <person name="Ohm R."/>
            <person name="Pangilinan J."/>
            <person name="Park H.-J."/>
            <person name="Ramirez L."/>
            <person name="Alfaro M."/>
            <person name="Sun H."/>
            <person name="Tritt A."/>
            <person name="Yoshinaga Y."/>
            <person name="Zwiers L.-H."/>
            <person name="Turgeon B."/>
            <person name="Goodwin S."/>
            <person name="Spatafora J."/>
            <person name="Crous P."/>
            <person name="Grigoriev I."/>
        </authorList>
    </citation>
    <scope>NUCLEOTIDE SEQUENCE</scope>
    <source>
        <strain evidence="3">CBS 107.79</strain>
    </source>
</reference>
<keyword evidence="4" id="KW-1185">Reference proteome</keyword>
<proteinExistence type="predicted"/>
<protein>
    <submittedName>
        <fullName evidence="3">Uncharacterized protein</fullName>
    </submittedName>
</protein>
<organism evidence="3 4">
    <name type="scientific">Bimuria novae-zelandiae CBS 107.79</name>
    <dbReference type="NCBI Taxonomy" id="1447943"/>
    <lineage>
        <taxon>Eukaryota</taxon>
        <taxon>Fungi</taxon>
        <taxon>Dikarya</taxon>
        <taxon>Ascomycota</taxon>
        <taxon>Pezizomycotina</taxon>
        <taxon>Dothideomycetes</taxon>
        <taxon>Pleosporomycetidae</taxon>
        <taxon>Pleosporales</taxon>
        <taxon>Massarineae</taxon>
        <taxon>Didymosphaeriaceae</taxon>
        <taxon>Bimuria</taxon>
    </lineage>
</organism>
<feature type="compositionally biased region" description="Basic and acidic residues" evidence="2">
    <location>
        <begin position="22"/>
        <end position="32"/>
    </location>
</feature>
<feature type="compositionally biased region" description="Polar residues" evidence="2">
    <location>
        <begin position="279"/>
        <end position="289"/>
    </location>
</feature>
<evidence type="ECO:0000313" key="3">
    <source>
        <dbReference type="EMBL" id="KAF1973085.1"/>
    </source>
</evidence>
<dbReference type="Proteomes" id="UP000800036">
    <property type="component" value="Unassembled WGS sequence"/>
</dbReference>
<feature type="compositionally biased region" description="Polar residues" evidence="2">
    <location>
        <begin position="243"/>
        <end position="262"/>
    </location>
</feature>
<dbReference type="AlphaFoldDB" id="A0A6A5V7H7"/>
<name>A0A6A5V7H7_9PLEO</name>
<feature type="region of interest" description="Disordered" evidence="2">
    <location>
        <begin position="243"/>
        <end position="289"/>
    </location>
</feature>